<dbReference type="AlphaFoldDB" id="A0A0K0G521"/>
<evidence type="ECO:0000313" key="3">
    <source>
        <dbReference type="WBParaSite" id="SVE_1983400.1"/>
    </source>
</evidence>
<evidence type="ECO:0000313" key="2">
    <source>
        <dbReference type="Proteomes" id="UP000035680"/>
    </source>
</evidence>
<keyword evidence="2" id="KW-1185">Reference proteome</keyword>
<feature type="region of interest" description="Disordered" evidence="1">
    <location>
        <begin position="1"/>
        <end position="23"/>
    </location>
</feature>
<sequence length="97" mass="11456">MMRKVPKPILTRSGRQRKETNDENALLVRESLNKNSQLSLRRRAKELCIQKITFSHIINQELYLFPYKMQVAQGIEAIDKVKRLEYVSKIKNLVDQN</sequence>
<dbReference type="WBParaSite" id="SVE_1983400.1">
    <property type="protein sequence ID" value="SVE_1983400.1"/>
    <property type="gene ID" value="SVE_1983400"/>
</dbReference>
<protein>
    <submittedName>
        <fullName evidence="3">HTH psq-type domain-containing protein</fullName>
    </submittedName>
</protein>
<dbReference type="Proteomes" id="UP000035680">
    <property type="component" value="Unassembled WGS sequence"/>
</dbReference>
<proteinExistence type="predicted"/>
<reference evidence="3" key="2">
    <citation type="submission" date="2015-08" db="UniProtKB">
        <authorList>
            <consortium name="WormBaseParasite"/>
        </authorList>
    </citation>
    <scope>IDENTIFICATION</scope>
</reference>
<reference evidence="2" key="1">
    <citation type="submission" date="2014-07" db="EMBL/GenBank/DDBJ databases">
        <authorList>
            <person name="Martin A.A"/>
            <person name="De Silva N."/>
        </authorList>
    </citation>
    <scope>NUCLEOTIDE SEQUENCE</scope>
</reference>
<evidence type="ECO:0000256" key="1">
    <source>
        <dbReference type="SAM" id="MobiDB-lite"/>
    </source>
</evidence>
<name>A0A0K0G521_STRVS</name>
<dbReference type="STRING" id="75913.A0A0K0G521"/>
<organism evidence="2 3">
    <name type="scientific">Strongyloides venezuelensis</name>
    <name type="common">Threadworm</name>
    <dbReference type="NCBI Taxonomy" id="75913"/>
    <lineage>
        <taxon>Eukaryota</taxon>
        <taxon>Metazoa</taxon>
        <taxon>Ecdysozoa</taxon>
        <taxon>Nematoda</taxon>
        <taxon>Chromadorea</taxon>
        <taxon>Rhabditida</taxon>
        <taxon>Tylenchina</taxon>
        <taxon>Panagrolaimomorpha</taxon>
        <taxon>Strongyloidoidea</taxon>
        <taxon>Strongyloididae</taxon>
        <taxon>Strongyloides</taxon>
    </lineage>
</organism>
<accession>A0A0K0G521</accession>